<evidence type="ECO:0000313" key="1">
    <source>
        <dbReference type="EMBL" id="GAH10310.1"/>
    </source>
</evidence>
<name>X1DPX2_9ZZZZ</name>
<organism evidence="1">
    <name type="scientific">marine sediment metagenome</name>
    <dbReference type="NCBI Taxonomy" id="412755"/>
    <lineage>
        <taxon>unclassified sequences</taxon>
        <taxon>metagenomes</taxon>
        <taxon>ecological metagenomes</taxon>
    </lineage>
</organism>
<dbReference type="EMBL" id="BART01033714">
    <property type="protein sequence ID" value="GAH10310.1"/>
    <property type="molecule type" value="Genomic_DNA"/>
</dbReference>
<protein>
    <submittedName>
        <fullName evidence="1">Uncharacterized protein</fullName>
    </submittedName>
</protein>
<reference evidence="1" key="1">
    <citation type="journal article" date="2014" name="Front. Microbiol.">
        <title>High frequency of phylogenetically diverse reductive dehalogenase-homologous genes in deep subseafloor sedimentary metagenomes.</title>
        <authorList>
            <person name="Kawai M."/>
            <person name="Futagami T."/>
            <person name="Toyoda A."/>
            <person name="Takaki Y."/>
            <person name="Nishi S."/>
            <person name="Hori S."/>
            <person name="Arai W."/>
            <person name="Tsubouchi T."/>
            <person name="Morono Y."/>
            <person name="Uchiyama I."/>
            <person name="Ito T."/>
            <person name="Fujiyama A."/>
            <person name="Inagaki F."/>
            <person name="Takami H."/>
        </authorList>
    </citation>
    <scope>NUCLEOTIDE SEQUENCE</scope>
    <source>
        <strain evidence="1">Expedition CK06-06</strain>
    </source>
</reference>
<sequence>MAKKVVKKRVTKKSRAVAARDAEVKAVVRDLEAKPEHVQLVETLYTSLRKSVAGLIKDEGVSAANIIVIIDTAMKLAGKLRTLDGVEKKAVVITVVKKLIEESDLKPEDEAVVQILAERALDPAIDQLFAMAPELYGKVKAGCLGLCKR</sequence>
<dbReference type="AlphaFoldDB" id="X1DPX2"/>
<feature type="non-terminal residue" evidence="1">
    <location>
        <position position="149"/>
    </location>
</feature>
<gene>
    <name evidence="1" type="ORF">S01H4_57836</name>
</gene>
<accession>X1DPX2</accession>
<proteinExistence type="predicted"/>
<comment type="caution">
    <text evidence="1">The sequence shown here is derived from an EMBL/GenBank/DDBJ whole genome shotgun (WGS) entry which is preliminary data.</text>
</comment>